<name>A0ABW7SA09_STRTE</name>
<dbReference type="RefSeq" id="WP_398353435.1">
    <property type="nucleotide sequence ID" value="NZ_JBIQWK010000011.1"/>
</dbReference>
<evidence type="ECO:0000313" key="2">
    <source>
        <dbReference type="Proteomes" id="UP001610810"/>
    </source>
</evidence>
<dbReference type="InterPro" id="IPR036614">
    <property type="entry name" value="RusA-like_sf"/>
</dbReference>
<accession>A0ABW7SA09</accession>
<gene>
    <name evidence="1" type="ORF">ACH3YB_31660</name>
</gene>
<proteinExistence type="predicted"/>
<dbReference type="Gene3D" id="3.30.1330.70">
    <property type="entry name" value="Holliday junction resolvase RusA"/>
    <property type="match status" value="1"/>
</dbReference>
<protein>
    <submittedName>
        <fullName evidence="1">RusA family crossover junction endodeoxyribonuclease</fullName>
    </submittedName>
</protein>
<evidence type="ECO:0000313" key="1">
    <source>
        <dbReference type="EMBL" id="MFI0576193.1"/>
    </source>
</evidence>
<keyword evidence="2" id="KW-1185">Reference proteome</keyword>
<dbReference type="InterPro" id="IPR008822">
    <property type="entry name" value="Endonuclease_RusA-like"/>
</dbReference>
<dbReference type="EMBL" id="JBIQWK010000011">
    <property type="protein sequence ID" value="MFI0576193.1"/>
    <property type="molecule type" value="Genomic_DNA"/>
</dbReference>
<dbReference type="SUPFAM" id="SSF103084">
    <property type="entry name" value="Holliday junction resolvase RusA"/>
    <property type="match status" value="1"/>
</dbReference>
<dbReference type="Pfam" id="PF05866">
    <property type="entry name" value="RusA"/>
    <property type="match status" value="1"/>
</dbReference>
<comment type="caution">
    <text evidence="1">The sequence shown here is derived from an EMBL/GenBank/DDBJ whole genome shotgun (WGS) entry which is preliminary data.</text>
</comment>
<reference evidence="1 2" key="1">
    <citation type="submission" date="2024-10" db="EMBL/GenBank/DDBJ databases">
        <authorList>
            <person name="Wannawong T."/>
            <person name="Kuncharoen N."/>
            <person name="Mhuantong W."/>
        </authorList>
    </citation>
    <scope>NUCLEOTIDE SEQUENCE [LARGE SCALE GENOMIC DNA]</scope>
    <source>
        <strain evidence="1 2">CALK1-4</strain>
    </source>
</reference>
<sequence length="162" mass="17405">MTAPSLVLTVYGTPGPQGSKNRNAAGALYESSAAVKPWRDAVKSAALDALHHDDGWTALACPVLLDVTFSLRRPKHHYGTGRNAGQLKPSAPYFPTGKPDLDKLVRSTQDALKDAGVLADDSCVTDVRTGKRYVLTGEDTLRTPGAVIRVWRLNDPSKEPTP</sequence>
<dbReference type="Proteomes" id="UP001610810">
    <property type="component" value="Unassembled WGS sequence"/>
</dbReference>
<organism evidence="1 2">
    <name type="scientific">Streptomyces tendae</name>
    <dbReference type="NCBI Taxonomy" id="1932"/>
    <lineage>
        <taxon>Bacteria</taxon>
        <taxon>Bacillati</taxon>
        <taxon>Actinomycetota</taxon>
        <taxon>Actinomycetes</taxon>
        <taxon>Kitasatosporales</taxon>
        <taxon>Streptomycetaceae</taxon>
        <taxon>Streptomyces</taxon>
    </lineage>
</organism>